<proteinExistence type="predicted"/>
<comment type="caution">
    <text evidence="2">The sequence shown here is derived from an EMBL/GenBank/DDBJ whole genome shotgun (WGS) entry which is preliminary data.</text>
</comment>
<gene>
    <name evidence="2" type="ORF">S01H1_29172</name>
</gene>
<dbReference type="InterPro" id="IPR025931">
    <property type="entry name" value="TaqI_C"/>
</dbReference>
<evidence type="ECO:0000313" key="2">
    <source>
        <dbReference type="EMBL" id="GAF88217.1"/>
    </source>
</evidence>
<evidence type="ECO:0000259" key="1">
    <source>
        <dbReference type="Pfam" id="PF12950"/>
    </source>
</evidence>
<protein>
    <recommendedName>
        <fullName evidence="1">TaqI-like C-terminal specificity domain-containing protein</fullName>
    </recommendedName>
</protein>
<dbReference type="AlphaFoldDB" id="X0TJ81"/>
<accession>X0TJ81</accession>
<feature type="domain" description="TaqI-like C-terminal specificity" evidence="1">
    <location>
        <begin position="3"/>
        <end position="113"/>
    </location>
</feature>
<dbReference type="EMBL" id="BARS01017872">
    <property type="protein sequence ID" value="GAF88217.1"/>
    <property type="molecule type" value="Genomic_DNA"/>
</dbReference>
<dbReference type="Gene3D" id="3.90.220.10">
    <property type="entry name" value="Adenine-n6-DNA-methyltransferase Taqi, Chain A, domain 2"/>
    <property type="match status" value="1"/>
</dbReference>
<dbReference type="Pfam" id="PF12950">
    <property type="entry name" value="TaqI_C"/>
    <property type="match status" value="1"/>
</dbReference>
<dbReference type="InterPro" id="IPR023135">
    <property type="entry name" value="N6_DNA_MeTrfase_TaqI_C"/>
</dbReference>
<reference evidence="2" key="1">
    <citation type="journal article" date="2014" name="Front. Microbiol.">
        <title>High frequency of phylogenetically diverse reductive dehalogenase-homologous genes in deep subseafloor sedimentary metagenomes.</title>
        <authorList>
            <person name="Kawai M."/>
            <person name="Futagami T."/>
            <person name="Toyoda A."/>
            <person name="Takaki Y."/>
            <person name="Nishi S."/>
            <person name="Hori S."/>
            <person name="Arai W."/>
            <person name="Tsubouchi T."/>
            <person name="Morono Y."/>
            <person name="Uchiyama I."/>
            <person name="Ito T."/>
            <person name="Fujiyama A."/>
            <person name="Inagaki F."/>
            <person name="Takami H."/>
        </authorList>
    </citation>
    <scope>NUCLEOTIDE SEQUENCE</scope>
    <source>
        <strain evidence="2">Expedition CK06-06</strain>
    </source>
</reference>
<name>X0TJ81_9ZZZZ</name>
<organism evidence="2">
    <name type="scientific">marine sediment metagenome</name>
    <dbReference type="NCBI Taxonomy" id="412755"/>
    <lineage>
        <taxon>unclassified sequences</taxon>
        <taxon>metagenomes</taxon>
        <taxon>ecological metagenomes</taxon>
    </lineage>
</organism>
<sequence length="121" mass="13879">MGRYFISWHNNYFIQLGGWLAEPRYSAGYDLNKIVVRQTGDSLVAALDTQRFVIRDNLYSIIPFDHDNLDCLKIVLGILNSKLLNWVYQSLINYEKGEALAQVKRGHIAQLPIPTPVVYLP</sequence>
<feature type="non-terminal residue" evidence="2">
    <location>
        <position position="121"/>
    </location>
</feature>